<evidence type="ECO:0000259" key="1">
    <source>
        <dbReference type="PROSITE" id="PS51340"/>
    </source>
</evidence>
<name>A0A160VBJ1_9ZZZZ</name>
<dbReference type="GO" id="GO:0003824">
    <property type="term" value="F:catalytic activity"/>
    <property type="evidence" value="ECO:0007669"/>
    <property type="project" value="InterPro"/>
</dbReference>
<feature type="domain" description="MOSC" evidence="1">
    <location>
        <begin position="100"/>
        <end position="253"/>
    </location>
</feature>
<dbReference type="GO" id="GO:0030170">
    <property type="term" value="F:pyridoxal phosphate binding"/>
    <property type="evidence" value="ECO:0007669"/>
    <property type="project" value="InterPro"/>
</dbReference>
<dbReference type="InterPro" id="IPR011037">
    <property type="entry name" value="Pyrv_Knase-like_insert_dom_sf"/>
</dbReference>
<dbReference type="EMBL" id="FAXA01000433">
    <property type="protein sequence ID" value="CUV03549.1"/>
    <property type="molecule type" value="Genomic_DNA"/>
</dbReference>
<sequence length="256" mass="27825">MVSVAAIFTSPVKSLSLSQQTTVAVGISGIEDDRRFHLIDGEGGLLTQRQYGRLALVQAQYLGESDYLTLRFPDGRVLEGLPELGGSVTTTMWGRQVSGREVTGMWSEALSSHCSSSVRLVKTDDPGACFDEYPVSLLSQASVDGLEGRVSGAPKFDGRRFRPSFLFEGCSPHEEDTWLGGVVRIGPELRLRLVAPDPRCAITTLDPDTGERDFDMPKLLLTYRPSARAPYFGVYGTVETVGTVSVGDSVQFRAQV</sequence>
<dbReference type="InterPro" id="IPR005303">
    <property type="entry name" value="MOCOS_middle"/>
</dbReference>
<protein>
    <submittedName>
        <fullName evidence="2">Probable iron-sulfur binding protein YPO1417</fullName>
    </submittedName>
</protein>
<dbReference type="Pfam" id="PF03473">
    <property type="entry name" value="MOSC"/>
    <property type="match status" value="1"/>
</dbReference>
<dbReference type="AlphaFoldDB" id="A0A160VBJ1"/>
<evidence type="ECO:0000313" key="2">
    <source>
        <dbReference type="EMBL" id="CUV03549.1"/>
    </source>
</evidence>
<dbReference type="GO" id="GO:0030151">
    <property type="term" value="F:molybdenum ion binding"/>
    <property type="evidence" value="ECO:0007669"/>
    <property type="project" value="InterPro"/>
</dbReference>
<accession>A0A160VBJ1</accession>
<dbReference type="SUPFAM" id="SSF50800">
    <property type="entry name" value="PK beta-barrel domain-like"/>
    <property type="match status" value="1"/>
</dbReference>
<dbReference type="InterPro" id="IPR005302">
    <property type="entry name" value="MoCF_Sase_C"/>
</dbReference>
<dbReference type="PROSITE" id="PS51340">
    <property type="entry name" value="MOSC"/>
    <property type="match status" value="1"/>
</dbReference>
<dbReference type="Pfam" id="PF03476">
    <property type="entry name" value="MOSC_N"/>
    <property type="match status" value="1"/>
</dbReference>
<reference evidence="2" key="1">
    <citation type="submission" date="2015-10" db="EMBL/GenBank/DDBJ databases">
        <authorList>
            <person name="Gilbert D.G."/>
        </authorList>
    </citation>
    <scope>NUCLEOTIDE SEQUENCE</scope>
</reference>
<gene>
    <name evidence="2" type="ORF">MGWOODY_Clf482</name>
</gene>
<proteinExistence type="predicted"/>
<organism evidence="2">
    <name type="scientific">hydrothermal vent metagenome</name>
    <dbReference type="NCBI Taxonomy" id="652676"/>
    <lineage>
        <taxon>unclassified sequences</taxon>
        <taxon>metagenomes</taxon>
        <taxon>ecological metagenomes</taxon>
    </lineage>
</organism>